<feature type="transmembrane region" description="Helical" evidence="1">
    <location>
        <begin position="192"/>
        <end position="213"/>
    </location>
</feature>
<dbReference type="EMBL" id="NMUH01004379">
    <property type="protein sequence ID" value="MQM09452.1"/>
    <property type="molecule type" value="Genomic_DNA"/>
</dbReference>
<accession>A0A843WGJ0</accession>
<keyword evidence="3" id="KW-1185">Reference proteome</keyword>
<proteinExistence type="predicted"/>
<name>A0A843WGJ0_COLES</name>
<sequence length="370" mass="39107">MRCLVATRLSRPVFLSRQECCHDALSRRDLGLVAVALTVAMVSRRLRRARQDLVCPGCFCGHGWHVGVCLRAGCALRTFWWERALADGPSGGFQKGCRACLWSLGLSGLRASGVVSVGVCHASSLSPGARQGSSPGNGRARVWSRVADSERRRKWRSSGVDQLVRLTASLCVGSGAAEVVGRSQRLASKRGGLCVPLLAACGGGLVALTVTVFHAISEFRFLVALACTVVVLSGCLVQTPDCCFGNPFLGAVRGGTVGCSGRVYGETLLLTYLFGVSRGDTLLFLPDLVEVWDVGACVVRLGSHVVAPVFRVVFGLNRVVVEVFLCSAALDWLSLLSLVREAHPPTLFRSVGGGATFGVPGGVQEVGSLH</sequence>
<evidence type="ECO:0000256" key="1">
    <source>
        <dbReference type="SAM" id="Phobius"/>
    </source>
</evidence>
<keyword evidence="1" id="KW-1133">Transmembrane helix</keyword>
<protein>
    <submittedName>
        <fullName evidence="2">Uncharacterized protein</fullName>
    </submittedName>
</protein>
<keyword evidence="1" id="KW-0812">Transmembrane</keyword>
<dbReference type="AlphaFoldDB" id="A0A843WGJ0"/>
<reference evidence="2" key="1">
    <citation type="submission" date="2017-07" db="EMBL/GenBank/DDBJ databases">
        <title>Taro Niue Genome Assembly and Annotation.</title>
        <authorList>
            <person name="Atibalentja N."/>
            <person name="Keating K."/>
            <person name="Fields C.J."/>
        </authorList>
    </citation>
    <scope>NUCLEOTIDE SEQUENCE</scope>
    <source>
        <strain evidence="2">Niue_2</strain>
        <tissue evidence="2">Leaf</tissue>
    </source>
</reference>
<organism evidence="2 3">
    <name type="scientific">Colocasia esculenta</name>
    <name type="common">Wild taro</name>
    <name type="synonym">Arum esculentum</name>
    <dbReference type="NCBI Taxonomy" id="4460"/>
    <lineage>
        <taxon>Eukaryota</taxon>
        <taxon>Viridiplantae</taxon>
        <taxon>Streptophyta</taxon>
        <taxon>Embryophyta</taxon>
        <taxon>Tracheophyta</taxon>
        <taxon>Spermatophyta</taxon>
        <taxon>Magnoliopsida</taxon>
        <taxon>Liliopsida</taxon>
        <taxon>Araceae</taxon>
        <taxon>Aroideae</taxon>
        <taxon>Colocasieae</taxon>
        <taxon>Colocasia</taxon>
    </lineage>
</organism>
<keyword evidence="1" id="KW-0472">Membrane</keyword>
<dbReference type="Proteomes" id="UP000652761">
    <property type="component" value="Unassembled WGS sequence"/>
</dbReference>
<evidence type="ECO:0000313" key="2">
    <source>
        <dbReference type="EMBL" id="MQM09452.1"/>
    </source>
</evidence>
<evidence type="ECO:0000313" key="3">
    <source>
        <dbReference type="Proteomes" id="UP000652761"/>
    </source>
</evidence>
<comment type="caution">
    <text evidence="2">The sequence shown here is derived from an EMBL/GenBank/DDBJ whole genome shotgun (WGS) entry which is preliminary data.</text>
</comment>
<gene>
    <name evidence="2" type="ORF">Taro_042326</name>
</gene>